<keyword evidence="2" id="KW-1185">Reference proteome</keyword>
<evidence type="ECO:0000313" key="2">
    <source>
        <dbReference type="Proteomes" id="UP000306552"/>
    </source>
</evidence>
<comment type="caution">
    <text evidence="1">The sequence shown here is derived from an EMBL/GenBank/DDBJ whole genome shotgun (WGS) entry which is preliminary data.</text>
</comment>
<protein>
    <submittedName>
        <fullName evidence="1">DUF4249 domain-containing protein</fullName>
    </submittedName>
</protein>
<name>A0A4U5TQA6_9FLAO</name>
<proteinExistence type="predicted"/>
<sequence length="270" mass="30728">MKKCYVLLLLTIVTLGCEDVINVDLNEAEERLVIEASLFKQKGFSGNNQQIRITKTRGFFEDSLTTIEDAVVTVTKEDNGQVFEFIHDSAGFYKVSDFNAELMKKYRLKVEVDGEIYTAEETFIPVAEIDSVTQRSDAGFGGDEIELKAYYTDPAGEENFYLFSFVVNFVQFPTTEIFDDEFFDGNTIFALYQEEELEPGNEVIIQNFGMSKQFYEYMFILLSQTGDAGGPFQTQPATVRGNIINETNPDHYPFGYFSLSESDQLIYTVQ</sequence>
<accession>A0A4U5TQA6</accession>
<gene>
    <name evidence="1" type="ORF">FCN74_09350</name>
</gene>
<dbReference type="Proteomes" id="UP000306552">
    <property type="component" value="Unassembled WGS sequence"/>
</dbReference>
<dbReference type="PROSITE" id="PS51257">
    <property type="entry name" value="PROKAR_LIPOPROTEIN"/>
    <property type="match status" value="1"/>
</dbReference>
<organism evidence="1 2">
    <name type="scientific">Mesohalobacter halotolerans</name>
    <dbReference type="NCBI Taxonomy" id="1883405"/>
    <lineage>
        <taxon>Bacteria</taxon>
        <taxon>Pseudomonadati</taxon>
        <taxon>Bacteroidota</taxon>
        <taxon>Flavobacteriia</taxon>
        <taxon>Flavobacteriales</taxon>
        <taxon>Flavobacteriaceae</taxon>
        <taxon>Mesohalobacter</taxon>
    </lineage>
</organism>
<dbReference type="InterPro" id="IPR025345">
    <property type="entry name" value="DUF4249"/>
</dbReference>
<reference evidence="1 2" key="1">
    <citation type="submission" date="2019-04" db="EMBL/GenBank/DDBJ databases">
        <title>Psychroflexus halotolerans sp. nov., isolated from a marine solar saltern.</title>
        <authorList>
            <person name="Feng X."/>
        </authorList>
    </citation>
    <scope>NUCLEOTIDE SEQUENCE [LARGE SCALE GENOMIC DNA]</scope>
    <source>
        <strain evidence="1 2">WDS2C27</strain>
    </source>
</reference>
<dbReference type="Pfam" id="PF14054">
    <property type="entry name" value="DUF4249"/>
    <property type="match status" value="1"/>
</dbReference>
<dbReference type="AlphaFoldDB" id="A0A4U5TQA6"/>
<evidence type="ECO:0000313" key="1">
    <source>
        <dbReference type="EMBL" id="TKS56206.1"/>
    </source>
</evidence>
<dbReference type="RefSeq" id="WP_138932324.1">
    <property type="nucleotide sequence ID" value="NZ_SWMU01000003.1"/>
</dbReference>
<dbReference type="OrthoDB" id="1430047at2"/>
<dbReference type="EMBL" id="SWMU01000003">
    <property type="protein sequence ID" value="TKS56206.1"/>
    <property type="molecule type" value="Genomic_DNA"/>
</dbReference>